<evidence type="ECO:0000313" key="1">
    <source>
        <dbReference type="EMBL" id="NYG06823.1"/>
    </source>
</evidence>
<dbReference type="RefSeq" id="WP_179421250.1">
    <property type="nucleotide sequence ID" value="NZ_JACCAB010000001.1"/>
</dbReference>
<dbReference type="Gene3D" id="1.25.40.10">
    <property type="entry name" value="Tetratricopeptide repeat domain"/>
    <property type="match status" value="1"/>
</dbReference>
<dbReference type="Proteomes" id="UP000573599">
    <property type="component" value="Unassembled WGS sequence"/>
</dbReference>
<reference evidence="1 2" key="1">
    <citation type="submission" date="2020-07" db="EMBL/GenBank/DDBJ databases">
        <title>Sequencing the genomes of 1000 actinobacteria strains.</title>
        <authorList>
            <person name="Klenk H.-P."/>
        </authorList>
    </citation>
    <scope>NUCLEOTIDE SEQUENCE [LARGE SCALE GENOMIC DNA]</scope>
    <source>
        <strain evidence="1 2">DSM 23987</strain>
    </source>
</reference>
<dbReference type="InterPro" id="IPR011990">
    <property type="entry name" value="TPR-like_helical_dom_sf"/>
</dbReference>
<proteinExistence type="predicted"/>
<dbReference type="AlphaFoldDB" id="A0A852WCG4"/>
<dbReference type="Pfam" id="PF14559">
    <property type="entry name" value="TPR_19"/>
    <property type="match status" value="1"/>
</dbReference>
<comment type="caution">
    <text evidence="1">The sequence shown here is derived from an EMBL/GenBank/DDBJ whole genome shotgun (WGS) entry which is preliminary data.</text>
</comment>
<dbReference type="SUPFAM" id="SSF48452">
    <property type="entry name" value="TPR-like"/>
    <property type="match status" value="1"/>
</dbReference>
<accession>A0A852WCG4</accession>
<gene>
    <name evidence="1" type="ORF">BJ986_001310</name>
</gene>
<dbReference type="EMBL" id="JACCAB010000001">
    <property type="protein sequence ID" value="NYG06823.1"/>
    <property type="molecule type" value="Genomic_DNA"/>
</dbReference>
<name>A0A852WCG4_9MICO</name>
<keyword evidence="2" id="KW-1185">Reference proteome</keyword>
<sequence>MTTNSTPFALRLEWARSRFDDGDFSAAVALLRELVEESESETSEHLHGTADLRLMLARAYFGSAQLGRAETLLRALAEESPDDGYVHLLLGRTLQRQRRYTDAQRHLALAEVLGDYERPAAYGGVSVATR</sequence>
<evidence type="ECO:0000313" key="2">
    <source>
        <dbReference type="Proteomes" id="UP000573599"/>
    </source>
</evidence>
<protein>
    <submittedName>
        <fullName evidence="1">Flp pilus assembly protein TadD</fullName>
    </submittedName>
</protein>
<organism evidence="1 2">
    <name type="scientific">Pedococcus badiiscoriae</name>
    <dbReference type="NCBI Taxonomy" id="642776"/>
    <lineage>
        <taxon>Bacteria</taxon>
        <taxon>Bacillati</taxon>
        <taxon>Actinomycetota</taxon>
        <taxon>Actinomycetes</taxon>
        <taxon>Micrococcales</taxon>
        <taxon>Intrasporangiaceae</taxon>
        <taxon>Pedococcus</taxon>
    </lineage>
</organism>